<evidence type="ECO:0000313" key="7">
    <source>
        <dbReference type="Proteomes" id="UP001596380"/>
    </source>
</evidence>
<dbReference type="InterPro" id="IPR029061">
    <property type="entry name" value="THDP-binding"/>
</dbReference>
<sequence>MQWLPTGEFDRVLGGITDRHERLRAFSALSRFNTLYMVMKAGSGHLGSSFSAADLVSRLLLDELADVDVLFSSKGHDAPGLYAALIGLGRLEEDLVHRLRRLGGLPGHPDVRTPHMPFNTGSLGMGISKAKGLVLANRMLGLHQRVFVLTGDGELQEGQNYEALGGAVNAGMGELTVIVDHNGIQSDTWVRDVNDLGDLEARFAGFGWAVLRCDGHDFDQIGTAFRQRAEQYAGRPAVIIADTVKGGGCPAFAATSMAPDEWRYRFHSGAPAPEVYERARDELLASADAVVTRNGLAALTPRRSDERPSAKATGPSLPDAYGRALVDVALRDERIVAMDADLVLDTGLVPFMERLPERFIECGIAEQDMVSMASGLAARGLVPFVHSFSCFLHARPNEHIYNNATEGRRVVYVGSLAGVLPAAPGHSHQAVRDVSAVGSVPGLVVVEPAGPQQVRAAVEYCSSTSDSVYLRLVSAPVPPEVVAMDADTSGAAPLEVGRGTVVREGGPTVAVGAGPVVLGQLLLAAETTDLTVVNLPWLNRVDPDWLAGLAARAERIVVVENHYTHGGQADLVARALLELGLAAPPRFHGVGLTEVPACGTSDEVLFVHGLSAARLADVLTRP</sequence>
<comment type="cofactor">
    <cofactor evidence="1">
        <name>Mn(2+)</name>
        <dbReference type="ChEBI" id="CHEBI:29035"/>
    </cofactor>
</comment>
<dbReference type="Proteomes" id="UP001596380">
    <property type="component" value="Unassembled WGS sequence"/>
</dbReference>
<dbReference type="Gene3D" id="3.40.50.970">
    <property type="match status" value="2"/>
</dbReference>
<dbReference type="InterPro" id="IPR009014">
    <property type="entry name" value="Transketo_C/PFOR_II"/>
</dbReference>
<reference evidence="7" key="1">
    <citation type="journal article" date="2019" name="Int. J. Syst. Evol. Microbiol.">
        <title>The Global Catalogue of Microorganisms (GCM) 10K type strain sequencing project: providing services to taxonomists for standard genome sequencing and annotation.</title>
        <authorList>
            <consortium name="The Broad Institute Genomics Platform"/>
            <consortium name="The Broad Institute Genome Sequencing Center for Infectious Disease"/>
            <person name="Wu L."/>
            <person name="Ma J."/>
        </authorList>
    </citation>
    <scope>NUCLEOTIDE SEQUENCE [LARGE SCALE GENOMIC DNA]</scope>
    <source>
        <strain evidence="7">JCM 3369</strain>
    </source>
</reference>
<dbReference type="Gene3D" id="3.40.50.920">
    <property type="match status" value="1"/>
</dbReference>
<evidence type="ECO:0000256" key="1">
    <source>
        <dbReference type="ARBA" id="ARBA00001936"/>
    </source>
</evidence>
<dbReference type="RefSeq" id="WP_378044092.1">
    <property type="nucleotide sequence ID" value="NZ_JBHSXE010000001.1"/>
</dbReference>
<evidence type="ECO:0000256" key="3">
    <source>
        <dbReference type="ARBA" id="ARBA00001964"/>
    </source>
</evidence>
<keyword evidence="7" id="KW-1185">Reference proteome</keyword>
<dbReference type="PANTHER" id="PTHR43825:SF1">
    <property type="entry name" value="TRANSKETOLASE-LIKE PYRIMIDINE-BINDING DOMAIN-CONTAINING PROTEIN"/>
    <property type="match status" value="1"/>
</dbReference>
<comment type="caution">
    <text evidence="6">The sequence shown here is derived from an EMBL/GenBank/DDBJ whole genome shotgun (WGS) entry which is preliminary data.</text>
</comment>
<dbReference type="PANTHER" id="PTHR43825">
    <property type="entry name" value="PYRUVATE DEHYDROGENASE E1 COMPONENT"/>
    <property type="match status" value="1"/>
</dbReference>
<dbReference type="SUPFAM" id="SSF52518">
    <property type="entry name" value="Thiamin diphosphate-binding fold (THDP-binding)"/>
    <property type="match status" value="2"/>
</dbReference>
<dbReference type="InterPro" id="IPR005475">
    <property type="entry name" value="Transketolase-like_Pyr-bd"/>
</dbReference>
<comment type="cofactor">
    <cofactor evidence="3">
        <name>thiamine diphosphate</name>
        <dbReference type="ChEBI" id="CHEBI:58937"/>
    </cofactor>
</comment>
<proteinExistence type="inferred from homology"/>
<comment type="similarity">
    <text evidence="4">Belongs to the transketolase family.</text>
</comment>
<gene>
    <name evidence="6" type="ORF">ACFQKB_07630</name>
</gene>
<dbReference type="EMBL" id="JBHSXS010000003">
    <property type="protein sequence ID" value="MFC6879634.1"/>
    <property type="molecule type" value="Genomic_DNA"/>
</dbReference>
<dbReference type="SMART" id="SM00861">
    <property type="entry name" value="Transket_pyr"/>
    <property type="match status" value="1"/>
</dbReference>
<organism evidence="6 7">
    <name type="scientific">Actinomadura yumaensis</name>
    <dbReference type="NCBI Taxonomy" id="111807"/>
    <lineage>
        <taxon>Bacteria</taxon>
        <taxon>Bacillati</taxon>
        <taxon>Actinomycetota</taxon>
        <taxon>Actinomycetes</taxon>
        <taxon>Streptosporangiales</taxon>
        <taxon>Thermomonosporaceae</taxon>
        <taxon>Actinomadura</taxon>
    </lineage>
</organism>
<name>A0ABW2CD93_9ACTN</name>
<dbReference type="InterPro" id="IPR033248">
    <property type="entry name" value="Transketolase_C"/>
</dbReference>
<dbReference type="Pfam" id="PF02780">
    <property type="entry name" value="Transketolase_C"/>
    <property type="match status" value="1"/>
</dbReference>
<dbReference type="InterPro" id="IPR005474">
    <property type="entry name" value="Transketolase_N"/>
</dbReference>
<dbReference type="InterPro" id="IPR051157">
    <property type="entry name" value="PDH/Transketolase"/>
</dbReference>
<dbReference type="SUPFAM" id="SSF52922">
    <property type="entry name" value="TK C-terminal domain-like"/>
    <property type="match status" value="1"/>
</dbReference>
<dbReference type="Pfam" id="PF02779">
    <property type="entry name" value="Transket_pyr"/>
    <property type="match status" value="1"/>
</dbReference>
<dbReference type="CDD" id="cd07033">
    <property type="entry name" value="TPP_PYR_DXS_TK_like"/>
    <property type="match status" value="1"/>
</dbReference>
<protein>
    <submittedName>
        <fullName evidence="6">1-deoxy-D-xylulose-5-phosphate synthase N-terminal domain-containing protein</fullName>
    </submittedName>
</protein>
<comment type="cofactor">
    <cofactor evidence="2">
        <name>Mg(2+)</name>
        <dbReference type="ChEBI" id="CHEBI:18420"/>
    </cofactor>
</comment>
<evidence type="ECO:0000259" key="5">
    <source>
        <dbReference type="SMART" id="SM00861"/>
    </source>
</evidence>
<evidence type="ECO:0000313" key="6">
    <source>
        <dbReference type="EMBL" id="MFC6879634.1"/>
    </source>
</evidence>
<evidence type="ECO:0000256" key="4">
    <source>
        <dbReference type="ARBA" id="ARBA00007131"/>
    </source>
</evidence>
<dbReference type="Pfam" id="PF00456">
    <property type="entry name" value="Transketolase_N"/>
    <property type="match status" value="1"/>
</dbReference>
<evidence type="ECO:0000256" key="2">
    <source>
        <dbReference type="ARBA" id="ARBA00001946"/>
    </source>
</evidence>
<feature type="domain" description="Transketolase-like pyrimidine-binding" evidence="5">
    <location>
        <begin position="315"/>
        <end position="479"/>
    </location>
</feature>
<accession>A0ABW2CD93</accession>